<feature type="transmembrane region" description="Helical" evidence="1">
    <location>
        <begin position="6"/>
        <end position="27"/>
    </location>
</feature>
<evidence type="ECO:0000313" key="2">
    <source>
        <dbReference type="EMBL" id="MBT9144236.1"/>
    </source>
</evidence>
<comment type="caution">
    <text evidence="2">The sequence shown here is derived from an EMBL/GenBank/DDBJ whole genome shotgun (WGS) entry which is preliminary data.</text>
</comment>
<accession>A0A9E2F3T4</accession>
<reference evidence="2 3" key="1">
    <citation type="journal article" date="2021" name="bioRxiv">
        <title>Unique metabolic strategies in Hadean analogues reveal hints for primordial physiology.</title>
        <authorList>
            <person name="Nobu M.K."/>
            <person name="Nakai R."/>
            <person name="Tamazawa S."/>
            <person name="Mori H."/>
            <person name="Toyoda A."/>
            <person name="Ijiri A."/>
            <person name="Suzuki S."/>
            <person name="Kurokawa K."/>
            <person name="Kamagata Y."/>
            <person name="Tamaki H."/>
        </authorList>
    </citation>
    <scope>NUCLEOTIDE SEQUENCE [LARGE SCALE GENOMIC DNA]</scope>
    <source>
        <strain evidence="2">BS525</strain>
    </source>
</reference>
<evidence type="ECO:0000256" key="1">
    <source>
        <dbReference type="SAM" id="Phobius"/>
    </source>
</evidence>
<keyword evidence="1" id="KW-0472">Membrane</keyword>
<dbReference type="AlphaFoldDB" id="A0A9E2F3T4"/>
<keyword evidence="1" id="KW-0812">Transmembrane</keyword>
<dbReference type="EMBL" id="QLTW01000001">
    <property type="protein sequence ID" value="MBT9144236.1"/>
    <property type="molecule type" value="Genomic_DNA"/>
</dbReference>
<evidence type="ECO:0000313" key="3">
    <source>
        <dbReference type="Proteomes" id="UP000811545"/>
    </source>
</evidence>
<gene>
    <name evidence="2" type="ORF">DDT42_00068</name>
</gene>
<dbReference type="Proteomes" id="UP000811545">
    <property type="component" value="Unassembled WGS sequence"/>
</dbReference>
<keyword evidence="1" id="KW-1133">Transmembrane helix</keyword>
<protein>
    <submittedName>
        <fullName evidence="2">Uncharacterized protein</fullName>
    </submittedName>
</protein>
<sequence>MGILFTITMGILFTITMGILFTITTGIQFTITKRFFPSNACLSEYARSQAVGSAGLFYLP</sequence>
<proteinExistence type="predicted"/>
<organism evidence="2 3">
    <name type="scientific">Psychracetigena formicireducens</name>
    <dbReference type="NCBI Taxonomy" id="2986056"/>
    <lineage>
        <taxon>Bacteria</taxon>
        <taxon>Bacillati</taxon>
        <taxon>Candidatus Lithacetigenota</taxon>
        <taxon>Candidatus Psychracetigena</taxon>
    </lineage>
</organism>
<name>A0A9E2F3T4_PSYF1</name>